<dbReference type="Proteomes" id="UP001500167">
    <property type="component" value="Unassembled WGS sequence"/>
</dbReference>
<name>A0ABP7ZQX0_9SPHI</name>
<gene>
    <name evidence="1" type="ORF">GCM10022218_02990</name>
</gene>
<proteinExistence type="predicted"/>
<sequence length="244" mass="28045">MCKIDLLSDLSHDMITEKITELEKRWAELLKGPKKSNQTEIGKTKITAAELKHQLLQDEEYQKWLGEKEEIRIALEDAYAEDEKPLIDDLRQVGVNVKSVWNLVNTKSSYKSAIPVLLTHLPMQYHLKNKEGIIRALAVKQARGIACSAILEEYHKTSKHDFNYRWLLGNTMAVIITADYIDDVIAVVRERDNGESRQMFVKALANMKSPKIKNVFEQLLIDQCEVVNKEVQKALKKINKITDD</sequence>
<accession>A0ABP7ZQX0</accession>
<evidence type="ECO:0000313" key="1">
    <source>
        <dbReference type="EMBL" id="GAA4168312.1"/>
    </source>
</evidence>
<keyword evidence="2" id="KW-1185">Reference proteome</keyword>
<comment type="caution">
    <text evidence="1">The sequence shown here is derived from an EMBL/GenBank/DDBJ whole genome shotgun (WGS) entry which is preliminary data.</text>
</comment>
<dbReference type="EMBL" id="BAAAZK010000002">
    <property type="protein sequence ID" value="GAA4168312.1"/>
    <property type="molecule type" value="Genomic_DNA"/>
</dbReference>
<dbReference type="RefSeq" id="WP_346083849.1">
    <property type="nucleotide sequence ID" value="NZ_BAAAZK010000002.1"/>
</dbReference>
<organism evidence="1 2">
    <name type="scientific">Sphingobacterium ginsenosidimutans</name>
    <dbReference type="NCBI Taxonomy" id="687845"/>
    <lineage>
        <taxon>Bacteria</taxon>
        <taxon>Pseudomonadati</taxon>
        <taxon>Bacteroidota</taxon>
        <taxon>Sphingobacteriia</taxon>
        <taxon>Sphingobacteriales</taxon>
        <taxon>Sphingobacteriaceae</taxon>
        <taxon>Sphingobacterium</taxon>
    </lineage>
</organism>
<evidence type="ECO:0008006" key="3">
    <source>
        <dbReference type="Google" id="ProtNLM"/>
    </source>
</evidence>
<evidence type="ECO:0000313" key="2">
    <source>
        <dbReference type="Proteomes" id="UP001500167"/>
    </source>
</evidence>
<protein>
    <recommendedName>
        <fullName evidence="3">HEAT repeat domain-containing protein</fullName>
    </recommendedName>
</protein>
<reference evidence="2" key="1">
    <citation type="journal article" date="2019" name="Int. J. Syst. Evol. Microbiol.">
        <title>The Global Catalogue of Microorganisms (GCM) 10K type strain sequencing project: providing services to taxonomists for standard genome sequencing and annotation.</title>
        <authorList>
            <consortium name="The Broad Institute Genomics Platform"/>
            <consortium name="The Broad Institute Genome Sequencing Center for Infectious Disease"/>
            <person name="Wu L."/>
            <person name="Ma J."/>
        </authorList>
    </citation>
    <scope>NUCLEOTIDE SEQUENCE [LARGE SCALE GENOMIC DNA]</scope>
    <source>
        <strain evidence="2">JCM 16722</strain>
    </source>
</reference>